<comment type="caution">
    <text evidence="1">The sequence shown here is derived from an EMBL/GenBank/DDBJ whole genome shotgun (WGS) entry which is preliminary data.</text>
</comment>
<name>A0ABY0T6F8_9PROT</name>
<keyword evidence="2" id="KW-1185">Reference proteome</keyword>
<reference evidence="1 2" key="1">
    <citation type="submission" date="2016-10" db="EMBL/GenBank/DDBJ databases">
        <authorList>
            <person name="Varghese N."/>
            <person name="Submissions S."/>
        </authorList>
    </citation>
    <scope>NUCLEOTIDE SEQUENCE [LARGE SCALE GENOMIC DNA]</scope>
    <source>
        <strain evidence="1 2">Nl1</strain>
    </source>
</reference>
<dbReference type="RefSeq" id="WP_074630566.1">
    <property type="nucleotide sequence ID" value="NZ_FNKY01000001.1"/>
</dbReference>
<accession>A0ABY0T6F8</accession>
<gene>
    <name evidence="1" type="ORF">SAMN05216402_0408</name>
</gene>
<evidence type="ECO:0000313" key="1">
    <source>
        <dbReference type="EMBL" id="SDQ33044.1"/>
    </source>
</evidence>
<protein>
    <submittedName>
        <fullName evidence="1">Uncharacterized protein</fullName>
    </submittedName>
</protein>
<dbReference type="Proteomes" id="UP000183471">
    <property type="component" value="Unassembled WGS sequence"/>
</dbReference>
<dbReference type="EMBL" id="FNKY01000001">
    <property type="protein sequence ID" value="SDQ33044.1"/>
    <property type="molecule type" value="Genomic_DNA"/>
</dbReference>
<proteinExistence type="predicted"/>
<evidence type="ECO:0000313" key="2">
    <source>
        <dbReference type="Proteomes" id="UP000183471"/>
    </source>
</evidence>
<organism evidence="1 2">
    <name type="scientific">Nitrosospira multiformis</name>
    <dbReference type="NCBI Taxonomy" id="1231"/>
    <lineage>
        <taxon>Bacteria</taxon>
        <taxon>Pseudomonadati</taxon>
        <taxon>Pseudomonadota</taxon>
        <taxon>Betaproteobacteria</taxon>
        <taxon>Nitrosomonadales</taxon>
        <taxon>Nitrosomonadaceae</taxon>
        <taxon>Nitrosospira</taxon>
    </lineage>
</organism>
<sequence>MNNNDGDHSAEEALKNYRNAATRIREGNGISAEDIDELIMLLSVFVDHPESDEDARLELVKEHQQIYERFYEQNNA</sequence>